<evidence type="ECO:0000313" key="1">
    <source>
        <dbReference type="EMBL" id="CAB3997788.1"/>
    </source>
</evidence>
<reference evidence="1" key="1">
    <citation type="submission" date="2020-04" db="EMBL/GenBank/DDBJ databases">
        <authorList>
            <person name="Alioto T."/>
            <person name="Alioto T."/>
            <person name="Gomez Garrido J."/>
        </authorList>
    </citation>
    <scope>NUCLEOTIDE SEQUENCE</scope>
    <source>
        <strain evidence="1">A484AB</strain>
    </source>
</reference>
<organism evidence="1 2">
    <name type="scientific">Paramuricea clavata</name>
    <name type="common">Red gorgonian</name>
    <name type="synonym">Violescent sea-whip</name>
    <dbReference type="NCBI Taxonomy" id="317549"/>
    <lineage>
        <taxon>Eukaryota</taxon>
        <taxon>Metazoa</taxon>
        <taxon>Cnidaria</taxon>
        <taxon>Anthozoa</taxon>
        <taxon>Octocorallia</taxon>
        <taxon>Malacalcyonacea</taxon>
        <taxon>Plexauridae</taxon>
        <taxon>Paramuricea</taxon>
    </lineage>
</organism>
<dbReference type="AlphaFoldDB" id="A0A7D9I5P2"/>
<name>A0A7D9I5P2_PARCT</name>
<dbReference type="Proteomes" id="UP001152795">
    <property type="component" value="Unassembled WGS sequence"/>
</dbReference>
<gene>
    <name evidence="1" type="ORF">PACLA_8A072799</name>
</gene>
<dbReference type="EMBL" id="CACRXK020003186">
    <property type="protein sequence ID" value="CAB3997788.1"/>
    <property type="molecule type" value="Genomic_DNA"/>
</dbReference>
<keyword evidence="2" id="KW-1185">Reference proteome</keyword>
<protein>
    <submittedName>
        <fullName evidence="1">Uncharacterized protein</fullName>
    </submittedName>
</protein>
<comment type="caution">
    <text evidence="1">The sequence shown here is derived from an EMBL/GenBank/DDBJ whole genome shotgun (WGS) entry which is preliminary data.</text>
</comment>
<evidence type="ECO:0000313" key="2">
    <source>
        <dbReference type="Proteomes" id="UP001152795"/>
    </source>
</evidence>
<sequence length="53" mass="5996">MTGVLSMTAEPKDATMFGKRVAVLTDSEEVQIAMRESAYVVGRYKYILNQRCH</sequence>
<accession>A0A7D9I5P2</accession>
<proteinExistence type="predicted"/>